<gene>
    <name evidence="6" type="primary">vfr</name>
    <name evidence="6" type="ORF">GCM10009304_29670</name>
</gene>
<sequence>MEALKLPPRIKISDKLLAHCHRRRYTAKSTIIYAGDRCETLFFIIKGSVTILIEDDDGREMIIGYLNAGDYFGEMGLFDVEGREHERSAWVRAKVECEVAEISYAKFRELAQHDQEILFTLGSQMADRLRRTTRKVGDLAFLDVTGRVARTLLDLCKQPDAMTHPDGMQIKVTRQEIGRIVGCSREMVGRVLKSLEEQGLVHVKGKTMVVFGTR</sequence>
<protein>
    <submittedName>
        <fullName evidence="6">Cyclic AMP receptor-like protein</fullName>
    </submittedName>
</protein>
<dbReference type="InterPro" id="IPR036390">
    <property type="entry name" value="WH_DNA-bd_sf"/>
</dbReference>
<evidence type="ECO:0000256" key="2">
    <source>
        <dbReference type="ARBA" id="ARBA00023125"/>
    </source>
</evidence>
<dbReference type="SUPFAM" id="SSF46785">
    <property type="entry name" value="Winged helix' DNA-binding domain"/>
    <property type="match status" value="1"/>
</dbReference>
<keyword evidence="7" id="KW-1185">Reference proteome</keyword>
<dbReference type="PRINTS" id="PR00034">
    <property type="entry name" value="HTHCRP"/>
</dbReference>
<keyword evidence="1" id="KW-0805">Transcription regulation</keyword>
<keyword evidence="2" id="KW-0238">DNA-binding</keyword>
<name>A0A917Q001_9PSED</name>
<dbReference type="PANTHER" id="PTHR24567">
    <property type="entry name" value="CRP FAMILY TRANSCRIPTIONAL REGULATORY PROTEIN"/>
    <property type="match status" value="1"/>
</dbReference>
<organism evidence="6 7">
    <name type="scientific">Pseudomonas matsuisoli</name>
    <dbReference type="NCBI Taxonomy" id="1515666"/>
    <lineage>
        <taxon>Bacteria</taxon>
        <taxon>Pseudomonadati</taxon>
        <taxon>Pseudomonadota</taxon>
        <taxon>Gammaproteobacteria</taxon>
        <taxon>Pseudomonadales</taxon>
        <taxon>Pseudomonadaceae</taxon>
        <taxon>Pseudomonas</taxon>
    </lineage>
</organism>
<dbReference type="InterPro" id="IPR050397">
    <property type="entry name" value="Env_Response_Regulators"/>
</dbReference>
<dbReference type="Pfam" id="PF13545">
    <property type="entry name" value="HTH_Crp_2"/>
    <property type="match status" value="1"/>
</dbReference>
<dbReference type="Pfam" id="PF00027">
    <property type="entry name" value="cNMP_binding"/>
    <property type="match status" value="1"/>
</dbReference>
<dbReference type="InterPro" id="IPR012318">
    <property type="entry name" value="HTH_CRP"/>
</dbReference>
<dbReference type="InterPro" id="IPR018488">
    <property type="entry name" value="cNMP-bd_CS"/>
</dbReference>
<dbReference type="NCBIfam" id="NF008732">
    <property type="entry name" value="PRK11753.1"/>
    <property type="match status" value="1"/>
</dbReference>
<dbReference type="PROSITE" id="PS50042">
    <property type="entry name" value="CNMP_BINDING_3"/>
    <property type="match status" value="1"/>
</dbReference>
<dbReference type="InterPro" id="IPR018335">
    <property type="entry name" value="Tscrpt_reg_HTH_Crp-type_CS"/>
</dbReference>
<dbReference type="PROSITE" id="PS00042">
    <property type="entry name" value="HTH_CRP_1"/>
    <property type="match status" value="1"/>
</dbReference>
<dbReference type="InterPro" id="IPR018490">
    <property type="entry name" value="cNMP-bd_dom_sf"/>
</dbReference>
<evidence type="ECO:0000313" key="7">
    <source>
        <dbReference type="Proteomes" id="UP000635983"/>
    </source>
</evidence>
<dbReference type="Proteomes" id="UP000635983">
    <property type="component" value="Unassembled WGS sequence"/>
</dbReference>
<dbReference type="AlphaFoldDB" id="A0A917Q001"/>
<comment type="caution">
    <text evidence="6">The sequence shown here is derived from an EMBL/GenBank/DDBJ whole genome shotgun (WGS) entry which is preliminary data.</text>
</comment>
<evidence type="ECO:0000259" key="5">
    <source>
        <dbReference type="PROSITE" id="PS51063"/>
    </source>
</evidence>
<dbReference type="CDD" id="cd00092">
    <property type="entry name" value="HTH_CRP"/>
    <property type="match status" value="1"/>
</dbReference>
<dbReference type="FunFam" id="1.10.10.10:FF:000006">
    <property type="entry name" value="cAMP-activated global transcriptional regulator CRP"/>
    <property type="match status" value="1"/>
</dbReference>
<accession>A0A917Q001</accession>
<dbReference type="InterPro" id="IPR036388">
    <property type="entry name" value="WH-like_DNA-bd_sf"/>
</dbReference>
<feature type="domain" description="HTH crp-type" evidence="5">
    <location>
        <begin position="142"/>
        <end position="214"/>
    </location>
</feature>
<dbReference type="SMART" id="SM00100">
    <property type="entry name" value="cNMP"/>
    <property type="match status" value="1"/>
</dbReference>
<feature type="domain" description="Cyclic nucleotide-binding" evidence="4">
    <location>
        <begin position="1"/>
        <end position="128"/>
    </location>
</feature>
<dbReference type="PROSITE" id="PS00888">
    <property type="entry name" value="CNMP_BINDING_1"/>
    <property type="match status" value="1"/>
</dbReference>
<dbReference type="CDD" id="cd00038">
    <property type="entry name" value="CAP_ED"/>
    <property type="match status" value="1"/>
</dbReference>
<dbReference type="SMART" id="SM00419">
    <property type="entry name" value="HTH_CRP"/>
    <property type="match status" value="1"/>
</dbReference>
<dbReference type="InterPro" id="IPR014710">
    <property type="entry name" value="RmlC-like_jellyroll"/>
</dbReference>
<dbReference type="PANTHER" id="PTHR24567:SF68">
    <property type="entry name" value="DNA-BINDING TRANSCRIPTIONAL DUAL REGULATOR CRP"/>
    <property type="match status" value="1"/>
</dbReference>
<dbReference type="InterPro" id="IPR000595">
    <property type="entry name" value="cNMP-bd_dom"/>
</dbReference>
<evidence type="ECO:0000313" key="6">
    <source>
        <dbReference type="EMBL" id="GGK01958.1"/>
    </source>
</evidence>
<dbReference type="PROSITE" id="PS00889">
    <property type="entry name" value="CNMP_BINDING_2"/>
    <property type="match status" value="1"/>
</dbReference>
<dbReference type="SUPFAM" id="SSF51206">
    <property type="entry name" value="cAMP-binding domain-like"/>
    <property type="match status" value="1"/>
</dbReference>
<dbReference type="PROSITE" id="PS51063">
    <property type="entry name" value="HTH_CRP_2"/>
    <property type="match status" value="1"/>
</dbReference>
<dbReference type="EMBL" id="BMPO01000007">
    <property type="protein sequence ID" value="GGK01958.1"/>
    <property type="molecule type" value="Genomic_DNA"/>
</dbReference>
<proteinExistence type="predicted"/>
<dbReference type="GO" id="GO:0003700">
    <property type="term" value="F:DNA-binding transcription factor activity"/>
    <property type="evidence" value="ECO:0007669"/>
    <property type="project" value="InterPro"/>
</dbReference>
<evidence type="ECO:0000259" key="4">
    <source>
        <dbReference type="PROSITE" id="PS50042"/>
    </source>
</evidence>
<reference evidence="6" key="2">
    <citation type="submission" date="2020-09" db="EMBL/GenBank/DDBJ databases">
        <authorList>
            <person name="Sun Q."/>
            <person name="Ohkuma M."/>
        </authorList>
    </citation>
    <scope>NUCLEOTIDE SEQUENCE</scope>
    <source>
        <strain evidence="6">JCM 30078</strain>
    </source>
</reference>
<dbReference type="RefSeq" id="WP_188984035.1">
    <property type="nucleotide sequence ID" value="NZ_BMPO01000007.1"/>
</dbReference>
<evidence type="ECO:0000256" key="1">
    <source>
        <dbReference type="ARBA" id="ARBA00023015"/>
    </source>
</evidence>
<keyword evidence="6" id="KW-0675">Receptor</keyword>
<evidence type="ECO:0000256" key="3">
    <source>
        <dbReference type="ARBA" id="ARBA00023163"/>
    </source>
</evidence>
<keyword evidence="3" id="KW-0804">Transcription</keyword>
<dbReference type="Gene3D" id="1.10.10.10">
    <property type="entry name" value="Winged helix-like DNA-binding domain superfamily/Winged helix DNA-binding domain"/>
    <property type="match status" value="1"/>
</dbReference>
<reference evidence="6" key="1">
    <citation type="journal article" date="2014" name="Int. J. Syst. Evol. Microbiol.">
        <title>Complete genome sequence of Corynebacterium casei LMG S-19264T (=DSM 44701T), isolated from a smear-ripened cheese.</title>
        <authorList>
            <consortium name="US DOE Joint Genome Institute (JGI-PGF)"/>
            <person name="Walter F."/>
            <person name="Albersmeier A."/>
            <person name="Kalinowski J."/>
            <person name="Ruckert C."/>
        </authorList>
    </citation>
    <scope>NUCLEOTIDE SEQUENCE</scope>
    <source>
        <strain evidence="6">JCM 30078</strain>
    </source>
</reference>
<dbReference type="GO" id="GO:0003677">
    <property type="term" value="F:DNA binding"/>
    <property type="evidence" value="ECO:0007669"/>
    <property type="project" value="UniProtKB-KW"/>
</dbReference>
<dbReference type="GO" id="GO:0005829">
    <property type="term" value="C:cytosol"/>
    <property type="evidence" value="ECO:0007669"/>
    <property type="project" value="TreeGrafter"/>
</dbReference>
<dbReference type="Gene3D" id="2.60.120.10">
    <property type="entry name" value="Jelly Rolls"/>
    <property type="match status" value="1"/>
</dbReference>